<dbReference type="InterPro" id="IPR002931">
    <property type="entry name" value="Transglutaminase-like"/>
</dbReference>
<comment type="caution">
    <text evidence="4">The sequence shown here is derived from an EMBL/GenBank/DDBJ whole genome shotgun (WGS) entry which is preliminary data.</text>
</comment>
<feature type="region of interest" description="Disordered" evidence="1">
    <location>
        <begin position="541"/>
        <end position="602"/>
    </location>
</feature>
<feature type="domain" description="Transglutaminase-like" evidence="3">
    <location>
        <begin position="466"/>
        <end position="535"/>
    </location>
</feature>
<dbReference type="SMART" id="SM00460">
    <property type="entry name" value="TGc"/>
    <property type="match status" value="1"/>
</dbReference>
<feature type="transmembrane region" description="Helical" evidence="2">
    <location>
        <begin position="214"/>
        <end position="233"/>
    </location>
</feature>
<evidence type="ECO:0000256" key="1">
    <source>
        <dbReference type="SAM" id="MobiDB-lite"/>
    </source>
</evidence>
<feature type="region of interest" description="Disordered" evidence="1">
    <location>
        <begin position="750"/>
        <end position="786"/>
    </location>
</feature>
<gene>
    <name evidence="5" type="ORF">J2S69_000794</name>
    <name evidence="4" type="ORF">O2L01_09955</name>
</gene>
<evidence type="ECO:0000313" key="5">
    <source>
        <dbReference type="EMBL" id="MDR7337075.1"/>
    </source>
</evidence>
<evidence type="ECO:0000256" key="2">
    <source>
        <dbReference type="SAM" id="Phobius"/>
    </source>
</evidence>
<feature type="transmembrane region" description="Helical" evidence="2">
    <location>
        <begin position="611"/>
        <end position="632"/>
    </location>
</feature>
<dbReference type="Pfam" id="PF01841">
    <property type="entry name" value="Transglut_core"/>
    <property type="match status" value="1"/>
</dbReference>
<dbReference type="InterPro" id="IPR052901">
    <property type="entry name" value="Bact_TGase-like"/>
</dbReference>
<evidence type="ECO:0000313" key="6">
    <source>
        <dbReference type="Proteomes" id="UP001145799"/>
    </source>
</evidence>
<feature type="transmembrane region" description="Helical" evidence="2">
    <location>
        <begin position="166"/>
        <end position="182"/>
    </location>
</feature>
<proteinExistence type="predicted"/>
<feature type="compositionally biased region" description="Basic residues" evidence="1">
    <location>
        <begin position="766"/>
        <end position="775"/>
    </location>
</feature>
<keyword evidence="7" id="KW-1185">Reference proteome</keyword>
<dbReference type="SUPFAM" id="SSF54001">
    <property type="entry name" value="Cysteine proteinases"/>
    <property type="match status" value="1"/>
</dbReference>
<organism evidence="4 6">
    <name type="scientific">Glycomyces lechevalierae</name>
    <dbReference type="NCBI Taxonomy" id="256034"/>
    <lineage>
        <taxon>Bacteria</taxon>
        <taxon>Bacillati</taxon>
        <taxon>Actinomycetota</taxon>
        <taxon>Actinomycetes</taxon>
        <taxon>Glycomycetales</taxon>
        <taxon>Glycomycetaceae</taxon>
        <taxon>Glycomyces</taxon>
    </lineage>
</organism>
<dbReference type="PANTHER" id="PTHR42736:SF1">
    <property type="entry name" value="PROTEIN-GLUTAMINE GAMMA-GLUTAMYLTRANSFERASE"/>
    <property type="match status" value="1"/>
</dbReference>
<feature type="compositionally biased region" description="Basic and acidic residues" evidence="1">
    <location>
        <begin position="776"/>
        <end position="786"/>
    </location>
</feature>
<dbReference type="InterPro" id="IPR025403">
    <property type="entry name" value="TgpA-like_C"/>
</dbReference>
<keyword evidence="2" id="KW-0472">Membrane</keyword>
<dbReference type="EMBL" id="JAPZVQ010000004">
    <property type="protein sequence ID" value="MDA1385308.1"/>
    <property type="molecule type" value="Genomic_DNA"/>
</dbReference>
<feature type="transmembrane region" description="Helical" evidence="2">
    <location>
        <begin position="31"/>
        <end position="49"/>
    </location>
</feature>
<dbReference type="Gene3D" id="3.10.620.30">
    <property type="match status" value="1"/>
</dbReference>
<dbReference type="AlphaFoldDB" id="A0A9X3PKI1"/>
<dbReference type="EMBL" id="JAVDYD010000001">
    <property type="protein sequence ID" value="MDR7337075.1"/>
    <property type="molecule type" value="Genomic_DNA"/>
</dbReference>
<keyword evidence="2" id="KW-0812">Transmembrane</keyword>
<feature type="transmembrane region" description="Helical" evidence="2">
    <location>
        <begin position="144"/>
        <end position="160"/>
    </location>
</feature>
<dbReference type="InterPro" id="IPR021878">
    <property type="entry name" value="TgpA_N"/>
</dbReference>
<dbReference type="Proteomes" id="UP001145799">
    <property type="component" value="Unassembled WGS sequence"/>
</dbReference>
<reference evidence="4" key="1">
    <citation type="submission" date="2022-12" db="EMBL/GenBank/DDBJ databases">
        <title>Gycomyces niveus sp.nov., a novel actinomycete isolated from soil in Shouguang.</title>
        <authorList>
            <person name="Yang X."/>
        </authorList>
    </citation>
    <scope>NUCLEOTIDE SEQUENCE</scope>
    <source>
        <strain evidence="4">DSM 44724</strain>
    </source>
</reference>
<feature type="compositionally biased region" description="Low complexity" evidence="1">
    <location>
        <begin position="559"/>
        <end position="578"/>
    </location>
</feature>
<evidence type="ECO:0000259" key="3">
    <source>
        <dbReference type="SMART" id="SM00460"/>
    </source>
</evidence>
<dbReference type="Proteomes" id="UP001183604">
    <property type="component" value="Unassembled WGS sequence"/>
</dbReference>
<evidence type="ECO:0000313" key="4">
    <source>
        <dbReference type="EMBL" id="MDA1385308.1"/>
    </source>
</evidence>
<protein>
    <submittedName>
        <fullName evidence="4">DUF3488 and transglutaminase-like domain-containing protein</fullName>
    </submittedName>
    <submittedName>
        <fullName evidence="5">Transglutaminase-like putative cysteine protease</fullName>
    </submittedName>
</protein>
<dbReference type="InterPro" id="IPR038765">
    <property type="entry name" value="Papain-like_cys_pep_sf"/>
</dbReference>
<dbReference type="Pfam" id="PF13559">
    <property type="entry name" value="DUF4129"/>
    <property type="match status" value="1"/>
</dbReference>
<dbReference type="PANTHER" id="PTHR42736">
    <property type="entry name" value="PROTEIN-GLUTAMINE GAMMA-GLUTAMYLTRANSFERASE"/>
    <property type="match status" value="1"/>
</dbReference>
<keyword evidence="2" id="KW-1133">Transmembrane helix</keyword>
<reference evidence="5 7" key="2">
    <citation type="submission" date="2023-07" db="EMBL/GenBank/DDBJ databases">
        <title>Sequencing the genomes of 1000 actinobacteria strains.</title>
        <authorList>
            <person name="Klenk H.-P."/>
        </authorList>
    </citation>
    <scope>NUCLEOTIDE SEQUENCE [LARGE SCALE GENOMIC DNA]</scope>
    <source>
        <strain evidence="5 7">DSM 44724</strain>
    </source>
</reference>
<name>A0A9X3PKI1_9ACTN</name>
<dbReference type="Pfam" id="PF11992">
    <property type="entry name" value="TgpA_N"/>
    <property type="match status" value="1"/>
</dbReference>
<feature type="transmembrane region" description="Helical" evidence="2">
    <location>
        <begin position="117"/>
        <end position="137"/>
    </location>
</feature>
<feature type="transmembrane region" description="Helical" evidence="2">
    <location>
        <begin position="7"/>
        <end position="25"/>
    </location>
</feature>
<accession>A0A9X3PKI1</accession>
<sequence>MNGQRHATMVAAATLALTLTPLIGVFEGLGWTVPVLLTITVIATTGSLLRAAGRGQGLQTLAMCAGLLVVLTAGFGDGTALLFVIPTPDTFVHFAFLAGEGTSAIVREAPPVTPDGGILFLTLFGIGLVAILHDMFVVGLRTPALAGLTLLTMYLVPVSVAPDATAWFWFILPAVSYLWLLADDNLRRVSAFGHRFTGAGQLVSQRFPSPMARTARWSAAGFILVTLMALTVVPTNTSGFIDRVAEDFRGGTDAGLGDVNPWANLSGALNRPEAVDVLRVTTDDPNPRYLKMHVLDELTSDGFGPDDYEGGASLDDLDGGGGTDVYTATIENLALEAPVVPVYGNPSSGFDIDGDWSLDEDTGVVVGDGSDMSEVDSYSFSYDDPVYDAATLADAGGMDPDDERWEENTRHPDVPELTAIVDDALGGASTVHEKVLAVLDYLSVSNGFRYTLETADAGNDEAILDFLETKEGYCQQYAAAMAWMLREADVPARVVVGLSQGSRDGEDWVLTSHDYHAWVEVYYEGPGWVTYDPTPSAGVPGSVSFPWATEPQPEDEPTTEPGASTAPSGSPSDGPATAEGAPSEGADQPTDGLTAQAADGGSDGGSGFNPAWLLLLVLVVVPFIPAVWRGLLRRRRLDPARLTAKTAWDEVLDLALDYGVGLSDSLTPRQAAGVLGQAAPGARDAANALGSAMARHRYSPHGADTAGLADAVRDLHSELDKNAETRRRYQAMLWPASLLLKLTARRAEETSRLARRSARATDRVRAAVRRPRRSNSRRDRSVTGRP</sequence>
<evidence type="ECO:0000313" key="7">
    <source>
        <dbReference type="Proteomes" id="UP001183604"/>
    </source>
</evidence>
<dbReference type="RefSeq" id="WP_270121767.1">
    <property type="nucleotide sequence ID" value="NZ_BAAAOM010000002.1"/>
</dbReference>
<feature type="transmembrane region" description="Helical" evidence="2">
    <location>
        <begin position="61"/>
        <end position="85"/>
    </location>
</feature>